<evidence type="ECO:0000256" key="1">
    <source>
        <dbReference type="SAM" id="MobiDB-lite"/>
    </source>
</evidence>
<dbReference type="EMBL" id="VMGK01000020">
    <property type="protein sequence ID" value="TSC92571.1"/>
    <property type="molecule type" value="Genomic_DNA"/>
</dbReference>
<feature type="compositionally biased region" description="Basic and acidic residues" evidence="1">
    <location>
        <begin position="1"/>
        <end position="20"/>
    </location>
</feature>
<dbReference type="AlphaFoldDB" id="A0A554LI95"/>
<dbReference type="Proteomes" id="UP000315689">
    <property type="component" value="Unassembled WGS sequence"/>
</dbReference>
<evidence type="ECO:0000313" key="3">
    <source>
        <dbReference type="Proteomes" id="UP000315689"/>
    </source>
</evidence>
<gene>
    <name evidence="2" type="ORF">CEN89_613</name>
</gene>
<evidence type="ECO:0000313" key="2">
    <source>
        <dbReference type="EMBL" id="TSC92571.1"/>
    </source>
</evidence>
<organism evidence="2 3">
    <name type="scientific">Candidatus Berkelbacteria bacterium Licking1014_7</name>
    <dbReference type="NCBI Taxonomy" id="2017147"/>
    <lineage>
        <taxon>Bacteria</taxon>
        <taxon>Candidatus Berkelbacteria</taxon>
    </lineage>
</organism>
<reference evidence="2 3" key="1">
    <citation type="submission" date="2017-07" db="EMBL/GenBank/DDBJ databases">
        <title>Mechanisms for carbon and nitrogen cycling indicate functional differentiation within the Candidate Phyla Radiation.</title>
        <authorList>
            <person name="Danczak R.E."/>
            <person name="Johnston M.D."/>
            <person name="Kenah C."/>
            <person name="Slattery M."/>
            <person name="Wrighton K.C."/>
            <person name="Wilkins M.J."/>
        </authorList>
    </citation>
    <scope>NUCLEOTIDE SEQUENCE [LARGE SCALE GENOMIC DNA]</scope>
    <source>
        <strain evidence="2">Licking1014_7</strain>
    </source>
</reference>
<protein>
    <submittedName>
        <fullName evidence="2">Uncharacterized protein</fullName>
    </submittedName>
</protein>
<sequence length="58" mass="6561">MNNEQRKMPDEEIWEAKPTGDETVGNPDFQTENSILGGKSAEKMARGKRAEQQNEPKN</sequence>
<accession>A0A554LI95</accession>
<comment type="caution">
    <text evidence="2">The sequence shown here is derived from an EMBL/GenBank/DDBJ whole genome shotgun (WGS) entry which is preliminary data.</text>
</comment>
<feature type="compositionally biased region" description="Basic and acidic residues" evidence="1">
    <location>
        <begin position="40"/>
        <end position="58"/>
    </location>
</feature>
<proteinExistence type="predicted"/>
<feature type="region of interest" description="Disordered" evidence="1">
    <location>
        <begin position="1"/>
        <end position="58"/>
    </location>
</feature>
<name>A0A554LI95_9BACT</name>